<reference evidence="2" key="1">
    <citation type="submission" date="2021-01" db="EMBL/GenBank/DDBJ databases">
        <authorList>
            <person name="Corre E."/>
            <person name="Pelletier E."/>
            <person name="Niang G."/>
            <person name="Scheremetjew M."/>
            <person name="Finn R."/>
            <person name="Kale V."/>
            <person name="Holt S."/>
            <person name="Cochrane G."/>
            <person name="Meng A."/>
            <person name="Brown T."/>
            <person name="Cohen L."/>
        </authorList>
    </citation>
    <scope>NUCLEOTIDE SEQUENCE</scope>
    <source>
        <strain evidence="2">UTEX LB 985</strain>
    </source>
</reference>
<accession>A0A7S2BV84</accession>
<evidence type="ECO:0000256" key="1">
    <source>
        <dbReference type="SAM" id="MobiDB-lite"/>
    </source>
</evidence>
<feature type="region of interest" description="Disordered" evidence="1">
    <location>
        <begin position="155"/>
        <end position="174"/>
    </location>
</feature>
<dbReference type="AlphaFoldDB" id="A0A7S2BV84"/>
<sequence>MSGSSCSALAPNTASKASLQNGVSYAAPGEPCGICGEVTMERYPCKSAHPCCIACRRDMTFFKQRCPGCNLEPFEGTCDISASHDPFFLEQGRSDTQMDAEWTQWKEAYDFVTKLEADKYKYDMADRATRSIHVDEKKERVRLVQDAFATVNRRLASQVSSTSENTSSSSHGDDISQLVCSEVDAHNEAQVAREREAVQAMASLGFEKATAMAREQYEAAEHDVTQGMEPGATIPVRIDSPAVDGCVVAFKCGNCDQIHVRQTGLGGPRTHCRLTAGPDKGQPVAVPFDASDPWYYATSAIAPAKKVFTFSQQSHSRGQGASASAEAVNHFDWRKWQEILFLNESQYWEEHPDWEVELAVEMSHGKTIEDIRQKVEEERLSQEEARRRRDEAH</sequence>
<name>A0A7S2BV84_9EUKA</name>
<evidence type="ECO:0000313" key="2">
    <source>
        <dbReference type="EMBL" id="CAD9407626.1"/>
    </source>
</evidence>
<proteinExistence type="predicted"/>
<dbReference type="EMBL" id="HBGU01007835">
    <property type="protein sequence ID" value="CAD9407626.1"/>
    <property type="molecule type" value="Transcribed_RNA"/>
</dbReference>
<protein>
    <submittedName>
        <fullName evidence="2">Uncharacterized protein</fullName>
    </submittedName>
</protein>
<feature type="region of interest" description="Disordered" evidence="1">
    <location>
        <begin position="370"/>
        <end position="393"/>
    </location>
</feature>
<feature type="compositionally biased region" description="Low complexity" evidence="1">
    <location>
        <begin position="157"/>
        <end position="170"/>
    </location>
</feature>
<gene>
    <name evidence="2" type="ORF">CBRE1094_LOCUS4331</name>
</gene>
<organism evidence="2">
    <name type="scientific">Haptolina brevifila</name>
    <dbReference type="NCBI Taxonomy" id="156173"/>
    <lineage>
        <taxon>Eukaryota</taxon>
        <taxon>Haptista</taxon>
        <taxon>Haptophyta</taxon>
        <taxon>Prymnesiophyceae</taxon>
        <taxon>Prymnesiales</taxon>
        <taxon>Prymnesiaceae</taxon>
        <taxon>Haptolina</taxon>
    </lineage>
</organism>